<feature type="compositionally biased region" description="Polar residues" evidence="1">
    <location>
        <begin position="240"/>
        <end position="252"/>
    </location>
</feature>
<evidence type="ECO:0000313" key="2">
    <source>
        <dbReference type="EMBL" id="KAI5401340.1"/>
    </source>
</evidence>
<dbReference type="AlphaFoldDB" id="A0A9D4WG75"/>
<reference evidence="2 3" key="1">
    <citation type="journal article" date="2022" name="Nat. Genet.">
        <title>Improved pea reference genome and pan-genome highlight genomic features and evolutionary characteristics.</title>
        <authorList>
            <person name="Yang T."/>
            <person name="Liu R."/>
            <person name="Luo Y."/>
            <person name="Hu S."/>
            <person name="Wang D."/>
            <person name="Wang C."/>
            <person name="Pandey M.K."/>
            <person name="Ge S."/>
            <person name="Xu Q."/>
            <person name="Li N."/>
            <person name="Li G."/>
            <person name="Huang Y."/>
            <person name="Saxena R.K."/>
            <person name="Ji Y."/>
            <person name="Li M."/>
            <person name="Yan X."/>
            <person name="He Y."/>
            <person name="Liu Y."/>
            <person name="Wang X."/>
            <person name="Xiang C."/>
            <person name="Varshney R.K."/>
            <person name="Ding H."/>
            <person name="Gao S."/>
            <person name="Zong X."/>
        </authorList>
    </citation>
    <scope>NUCLEOTIDE SEQUENCE [LARGE SCALE GENOMIC DNA]</scope>
    <source>
        <strain evidence="2 3">cv. Zhongwan 6</strain>
    </source>
</reference>
<proteinExistence type="predicted"/>
<organism evidence="2 3">
    <name type="scientific">Pisum sativum</name>
    <name type="common">Garden pea</name>
    <name type="synonym">Lathyrus oleraceus</name>
    <dbReference type="NCBI Taxonomy" id="3888"/>
    <lineage>
        <taxon>Eukaryota</taxon>
        <taxon>Viridiplantae</taxon>
        <taxon>Streptophyta</taxon>
        <taxon>Embryophyta</taxon>
        <taxon>Tracheophyta</taxon>
        <taxon>Spermatophyta</taxon>
        <taxon>Magnoliopsida</taxon>
        <taxon>eudicotyledons</taxon>
        <taxon>Gunneridae</taxon>
        <taxon>Pentapetalae</taxon>
        <taxon>rosids</taxon>
        <taxon>fabids</taxon>
        <taxon>Fabales</taxon>
        <taxon>Fabaceae</taxon>
        <taxon>Papilionoideae</taxon>
        <taxon>50 kb inversion clade</taxon>
        <taxon>NPAAA clade</taxon>
        <taxon>Hologalegina</taxon>
        <taxon>IRL clade</taxon>
        <taxon>Fabeae</taxon>
        <taxon>Lathyrus</taxon>
    </lineage>
</organism>
<accession>A0A9D4WG75</accession>
<feature type="region of interest" description="Disordered" evidence="1">
    <location>
        <begin position="229"/>
        <end position="253"/>
    </location>
</feature>
<name>A0A9D4WG75_PEA</name>
<sequence>MEDSFDHSLWGNKDVQRSSKNSIGRSGGMILLWNPNLFNVFFSFQGSSFVGIQLKIISKLLVGRIKEVIRGFISSSQSAFIANWNILDEVLVVNEVVDLSYRSKKGLLLFKVDSLVKNNKAFLWWRNLRISFSDMGDRGECGNWLNNSASRKLDEARCDCRWPDSRGFSIKSAYTRISSSCFSEPPLHPPITPALQEDVDLNQNLRKEFKGLSREDLLKNVVKAKEDGFEHNGEELSGNVPETTNTRASSSRSHMKYDKQFNLIDDMVGGAFGVNVTDDELEDFDGEEISNEEE</sequence>
<dbReference type="EMBL" id="JAMSHJ010000006">
    <property type="protein sequence ID" value="KAI5401340.1"/>
    <property type="molecule type" value="Genomic_DNA"/>
</dbReference>
<protein>
    <submittedName>
        <fullName evidence="2">Uncharacterized protein</fullName>
    </submittedName>
</protein>
<evidence type="ECO:0000313" key="3">
    <source>
        <dbReference type="Proteomes" id="UP001058974"/>
    </source>
</evidence>
<keyword evidence="3" id="KW-1185">Reference proteome</keyword>
<dbReference type="Proteomes" id="UP001058974">
    <property type="component" value="Chromosome 6"/>
</dbReference>
<dbReference type="Gramene" id="Psat06G0598500-T1">
    <property type="protein sequence ID" value="KAI5401340.1"/>
    <property type="gene ID" value="KIW84_065985"/>
</dbReference>
<evidence type="ECO:0000256" key="1">
    <source>
        <dbReference type="SAM" id="MobiDB-lite"/>
    </source>
</evidence>
<gene>
    <name evidence="2" type="ORF">KIW84_065985</name>
</gene>
<comment type="caution">
    <text evidence="2">The sequence shown here is derived from an EMBL/GenBank/DDBJ whole genome shotgun (WGS) entry which is preliminary data.</text>
</comment>